<feature type="domain" description="LIM zinc-binding" evidence="7">
    <location>
        <begin position="1073"/>
        <end position="1142"/>
    </location>
</feature>
<feature type="compositionally biased region" description="Acidic residues" evidence="6">
    <location>
        <begin position="700"/>
        <end position="710"/>
    </location>
</feature>
<evidence type="ECO:0000256" key="5">
    <source>
        <dbReference type="PROSITE-ProRule" id="PRU00125"/>
    </source>
</evidence>
<dbReference type="PROSITE" id="PS50178">
    <property type="entry name" value="ZF_FYVE"/>
    <property type="match status" value="1"/>
</dbReference>
<dbReference type="SUPFAM" id="SSF47923">
    <property type="entry name" value="Ypt/Rab-GAP domain of gyp1p"/>
    <property type="match status" value="2"/>
</dbReference>
<dbReference type="InterPro" id="IPR035969">
    <property type="entry name" value="Rab-GAP_TBC_sf"/>
</dbReference>
<dbReference type="Gene3D" id="1.10.8.270">
    <property type="entry name" value="putative rabgap domain of human tbc1 domain family member 14 like domains"/>
    <property type="match status" value="1"/>
</dbReference>
<feature type="compositionally biased region" description="Acidic residues" evidence="6">
    <location>
        <begin position="792"/>
        <end position="810"/>
    </location>
</feature>
<evidence type="ECO:0000256" key="6">
    <source>
        <dbReference type="SAM" id="MobiDB-lite"/>
    </source>
</evidence>
<dbReference type="Pfam" id="PF00412">
    <property type="entry name" value="LIM"/>
    <property type="match status" value="2"/>
</dbReference>
<accession>A0A3P3XYV7</accession>
<dbReference type="InterPro" id="IPR000306">
    <property type="entry name" value="Znf_FYVE"/>
</dbReference>
<evidence type="ECO:0000313" key="10">
    <source>
        <dbReference type="EMBL" id="SPQ93118.1"/>
    </source>
</evidence>
<name>A0A3P3XYV7_PLABS</name>
<geneLocation type="mitochondrion" evidence="10"/>
<evidence type="ECO:0000259" key="8">
    <source>
        <dbReference type="PROSITE" id="PS50086"/>
    </source>
</evidence>
<evidence type="ECO:0000256" key="4">
    <source>
        <dbReference type="PROSITE-ProRule" id="PRU00091"/>
    </source>
</evidence>
<feature type="domain" description="FYVE-type" evidence="9">
    <location>
        <begin position="113"/>
        <end position="178"/>
    </location>
</feature>
<evidence type="ECO:0000259" key="9">
    <source>
        <dbReference type="PROSITE" id="PS50178"/>
    </source>
</evidence>
<dbReference type="SMART" id="SM00132">
    <property type="entry name" value="LIM"/>
    <property type="match status" value="4"/>
</dbReference>
<feature type="domain" description="LIM zinc-binding" evidence="7">
    <location>
        <begin position="1224"/>
        <end position="1290"/>
    </location>
</feature>
<dbReference type="SUPFAM" id="SSF57903">
    <property type="entry name" value="FYVE/PHD zinc finger"/>
    <property type="match status" value="1"/>
</dbReference>
<dbReference type="InterPro" id="IPR000195">
    <property type="entry name" value="Rab-GAP-TBC_dom"/>
</dbReference>
<gene>
    <name evidence="10" type="ORF">PLBR_LOCUS333</name>
</gene>
<dbReference type="InterPro" id="IPR017455">
    <property type="entry name" value="Znf_FYVE-rel"/>
</dbReference>
<dbReference type="CDD" id="cd08368">
    <property type="entry name" value="LIM"/>
    <property type="match status" value="1"/>
</dbReference>
<feature type="region of interest" description="Disordered" evidence="6">
    <location>
        <begin position="633"/>
        <end position="710"/>
    </location>
</feature>
<dbReference type="InterPro" id="IPR013083">
    <property type="entry name" value="Znf_RING/FYVE/PHD"/>
</dbReference>
<dbReference type="PROSITE" id="PS00478">
    <property type="entry name" value="LIM_DOMAIN_1"/>
    <property type="match status" value="1"/>
</dbReference>
<evidence type="ECO:0000256" key="3">
    <source>
        <dbReference type="ARBA" id="ARBA00022833"/>
    </source>
</evidence>
<dbReference type="GO" id="GO:0005096">
    <property type="term" value="F:GTPase activator activity"/>
    <property type="evidence" value="ECO:0007669"/>
    <property type="project" value="TreeGrafter"/>
</dbReference>
<keyword evidence="2 4" id="KW-0863">Zinc-finger</keyword>
<dbReference type="GO" id="GO:0008270">
    <property type="term" value="F:zinc ion binding"/>
    <property type="evidence" value="ECO:0007669"/>
    <property type="project" value="UniProtKB-KW"/>
</dbReference>
<dbReference type="Proteomes" id="UP000290189">
    <property type="component" value="Unassembled WGS sequence"/>
</dbReference>
<dbReference type="Pfam" id="PF00566">
    <property type="entry name" value="RabGAP-TBC"/>
    <property type="match status" value="1"/>
</dbReference>
<dbReference type="InterPro" id="IPR001781">
    <property type="entry name" value="Znf_LIM"/>
</dbReference>
<dbReference type="SMART" id="SM00164">
    <property type="entry name" value="TBC"/>
    <property type="match status" value="1"/>
</dbReference>
<protein>
    <recommendedName>
        <fullName evidence="12">Rab-GAP TBC domain-containing protein</fullName>
    </recommendedName>
</protein>
<dbReference type="Pfam" id="PF01363">
    <property type="entry name" value="FYVE"/>
    <property type="match status" value="1"/>
</dbReference>
<evidence type="ECO:0000259" key="7">
    <source>
        <dbReference type="PROSITE" id="PS50023"/>
    </source>
</evidence>
<dbReference type="EMBL" id="OVEO01000001">
    <property type="protein sequence ID" value="SPQ93118.1"/>
    <property type="molecule type" value="Genomic_DNA"/>
</dbReference>
<dbReference type="GO" id="GO:0031267">
    <property type="term" value="F:small GTPase binding"/>
    <property type="evidence" value="ECO:0007669"/>
    <property type="project" value="TreeGrafter"/>
</dbReference>
<organism evidence="10 11">
    <name type="scientific">Plasmodiophora brassicae</name>
    <name type="common">Clubroot disease agent</name>
    <dbReference type="NCBI Taxonomy" id="37360"/>
    <lineage>
        <taxon>Eukaryota</taxon>
        <taxon>Sar</taxon>
        <taxon>Rhizaria</taxon>
        <taxon>Endomyxa</taxon>
        <taxon>Phytomyxea</taxon>
        <taxon>Plasmodiophorida</taxon>
        <taxon>Plasmodiophoridae</taxon>
        <taxon>Plasmodiophora</taxon>
    </lineage>
</organism>
<dbReference type="Gene3D" id="2.10.110.10">
    <property type="entry name" value="Cysteine Rich Protein"/>
    <property type="match status" value="4"/>
</dbReference>
<sequence>MEALPGADTAQIVIEVDRERQILKWITEQGDLKAYQRICDIQTVHFVPSSPDSSSYGVTVVFQPTYPNRVFDIEFSSDDLRQKFVDRILQIDAAIRVDRSGAPVDRSLYPVTNSKARSCICCRKNFKLKRRRHTCKICNNTVCTSCSFTRINLANKPVYRDSDADRVRICDFCLAEVRKKRVDMHVRPLSFNIPGACNNDVLLLTSASATHPMQAVSLDPRLISGILPSPSNGRRRHNDLGFMMPEGWEAPPRRTSFMPEDILSVGFNLDPFVLWSSELLNNPNLVFSPNLKCLIRVGIPAQFRNRVWPHISGANLLRSLSAPGYYDDLVAGATRAMKVDVVEGIDRELHRTFNGHVWFDRPAGIVPLRRILIAYSIRNPAVGFQSYMNHVGALLLLFLDEENAFWMLCIIVEYLTASNYDWQQQRITNPESTPAGYYYFQEGGAGHKLDQLVFTDLLRQRYRKVCLALDALEITVPTLMKGWFAKMFIGCLPVEFTLRIWDMFFAEGCTAFFKTALAIFDLNQTAIRNSKTLKDLTVALQAFSEGPLSESAFFDTVNSTTLLRGDVQDRRVALRTQMTAPAYNMAVLIRKNTAVLDGVLRPVAPAAAVGGGGGASSSAEAKEVAAAAAAAATASGAISRPKSALHRHPSRIRDQAKPETRPVGSRSGTILPGRHQHAKQVSEAPEPAPPQPQAQPDAEQPYDNDDDNDDMNEVAMRVRVKSIQGGGPVLLDLPGQALPVPVTDAPAPASEWFEDDEAVSPAIVETLSAAYTPRRSHLGVGPLPDQVKVDAKDDDSDGSLDDDADADADNNDTIGHVVVWYQGQERARVECRARDDPSSVRARIVAARVAAGLPDDLALTVESVARLQRALQAQVKFDAVNVDLESSMASTMKALVLDEIGLCASPDCRRVRAATNESGRIRARFIEAPLDACTFAGHRWHRQCLVCCGPCARVVDPDDACDLDGRPYCPADYPAACAAVCFACGRPPTRRTTQLKRACVQYVTGDIQAQTHDLFLHDDCARCCRCPAGALFQLNNAPLVLAAPSASTGDDGARHDLFCKEHFAPVAGAAAESTCTACHEGIRVEERYLRFNRRGVPPLLFHQRCFACAVCRQAQTLTRPVLVHPDDDRVYCADHVPDAYRCVACRAPVLMVGGGGGGAGDDADQQQQQQRRRVVGIDGRFYHRACLQCATCTAAGTRAPDAVSFHARDGVVFCADHYQARFCDRCRACDAYIQGKAACLHAAHPVRFHAECFVCHACRAPIGADDVDDGAVWHDDKLWCARHRRPSATTTTTTTTSAQ</sequence>
<evidence type="ECO:0000313" key="11">
    <source>
        <dbReference type="Proteomes" id="UP000290189"/>
    </source>
</evidence>
<evidence type="ECO:0000256" key="1">
    <source>
        <dbReference type="ARBA" id="ARBA00022723"/>
    </source>
</evidence>
<feature type="domain" description="Rab-GAP TBC" evidence="8">
    <location>
        <begin position="298"/>
        <end position="508"/>
    </location>
</feature>
<feature type="region of interest" description="Disordered" evidence="6">
    <location>
        <begin position="775"/>
        <end position="810"/>
    </location>
</feature>
<reference evidence="10 11" key="1">
    <citation type="submission" date="2018-03" db="EMBL/GenBank/DDBJ databases">
        <authorList>
            <person name="Fogelqvist J."/>
        </authorList>
    </citation>
    <scope>NUCLEOTIDE SEQUENCE [LARGE SCALE GENOMIC DNA]</scope>
</reference>
<keyword evidence="5" id="KW-0440">LIM domain</keyword>
<dbReference type="PANTHER" id="PTHR47219">
    <property type="entry name" value="RAB GTPASE-ACTIVATING PROTEIN 1-LIKE"/>
    <property type="match status" value="1"/>
</dbReference>
<dbReference type="PROSITE" id="PS50086">
    <property type="entry name" value="TBC_RABGAP"/>
    <property type="match status" value="1"/>
</dbReference>
<evidence type="ECO:0000256" key="2">
    <source>
        <dbReference type="ARBA" id="ARBA00022771"/>
    </source>
</evidence>
<evidence type="ECO:0008006" key="12">
    <source>
        <dbReference type="Google" id="ProtNLM"/>
    </source>
</evidence>
<dbReference type="InterPro" id="IPR011011">
    <property type="entry name" value="Znf_FYVE_PHD"/>
</dbReference>
<keyword evidence="10" id="KW-0496">Mitochondrion</keyword>
<proteinExistence type="predicted"/>
<dbReference type="CDD" id="cd00065">
    <property type="entry name" value="FYVE_like_SF"/>
    <property type="match status" value="1"/>
</dbReference>
<dbReference type="PANTHER" id="PTHR47219:SF20">
    <property type="entry name" value="TBC1 DOMAIN FAMILY MEMBER 2B"/>
    <property type="match status" value="1"/>
</dbReference>
<dbReference type="PROSITE" id="PS50023">
    <property type="entry name" value="LIM_DOMAIN_2"/>
    <property type="match status" value="2"/>
</dbReference>
<dbReference type="Gene3D" id="3.30.40.10">
    <property type="entry name" value="Zinc/RING finger domain, C3HC4 (zinc finger)"/>
    <property type="match status" value="1"/>
</dbReference>
<feature type="compositionally biased region" description="Basic and acidic residues" evidence="6">
    <location>
        <begin position="651"/>
        <end position="660"/>
    </location>
</feature>
<dbReference type="InterPro" id="IPR050302">
    <property type="entry name" value="Rab_GAP_TBC_domain"/>
</dbReference>
<dbReference type="Gene3D" id="1.10.472.80">
    <property type="entry name" value="Ypt/Rab-GAP domain of gyp1p, domain 3"/>
    <property type="match status" value="1"/>
</dbReference>
<dbReference type="SUPFAM" id="SSF57716">
    <property type="entry name" value="Glucocorticoid receptor-like (DNA-binding domain)"/>
    <property type="match status" value="1"/>
</dbReference>
<keyword evidence="3 5" id="KW-0862">Zinc</keyword>
<dbReference type="SMART" id="SM00064">
    <property type="entry name" value="FYVE"/>
    <property type="match status" value="1"/>
</dbReference>
<keyword evidence="1 5" id="KW-0479">Metal-binding</keyword>